<evidence type="ECO:0000259" key="2">
    <source>
        <dbReference type="Pfam" id="PF09423"/>
    </source>
</evidence>
<dbReference type="CDD" id="cd07389">
    <property type="entry name" value="MPP_PhoD"/>
    <property type="match status" value="1"/>
</dbReference>
<sequence length="516" mass="57571">MFTRRSLIRSAGATAVGAFAAPAILRAQSWFAAYPFTLGVAAGDPAPDGFVIWTRLAPDPTNPDAIMPPSALPVQWEVAGDNEFGTIVAKGETLARPELGHSVHVDVTGLQADRPYWYRFIIGKDRSMRGRARTLPAAGASAQTLRFGVCGCQNYEDGFYTAYRHLAAEQDLAFVFHYGDFIYEYKQDFDTDKDGLPVSPVRHHIQREPYSVDEYRRHYAQYLSDMDLQAARASHGFLQSFDDHELHNNWAGEYDAPVTTPEVFLLRKAAAMQAWYEHMPVRGALFPHGGNIAMNRRFRFGDLAAINVLDTRSFRTDQPCGDNMKPACPEQMDPKAAMMGSAQEAWLDANLHRNDATWNCIAQQVMMMPLDRRRYADEKDVIYNMDSWAGYDAPRRRLMSRLAKVDNAVVLTGDEHQNFAGLLLDKDKPVAVEAVLTSISSGGDGQDLRKGSDKMLADNPQLKFINDQRGYGLCEVTPEAWKTHFMVMDKVSQPGGTISRRTTATMPRGEVSLSIG</sequence>
<dbReference type="InterPro" id="IPR006311">
    <property type="entry name" value="TAT_signal"/>
</dbReference>
<feature type="signal peptide" evidence="1">
    <location>
        <begin position="1"/>
        <end position="20"/>
    </location>
</feature>
<dbReference type="SUPFAM" id="SSF56300">
    <property type="entry name" value="Metallo-dependent phosphatases"/>
    <property type="match status" value="1"/>
</dbReference>
<dbReference type="PANTHER" id="PTHR43606">
    <property type="entry name" value="PHOSPHATASE, PUTATIVE (AFU_ORTHOLOGUE AFUA_6G08710)-RELATED"/>
    <property type="match status" value="1"/>
</dbReference>
<dbReference type="InterPro" id="IPR018946">
    <property type="entry name" value="PhoD-like_MPP"/>
</dbReference>
<evidence type="ECO:0000313" key="5">
    <source>
        <dbReference type="Proteomes" id="UP001138757"/>
    </source>
</evidence>
<dbReference type="Pfam" id="PF16655">
    <property type="entry name" value="PhoD_N"/>
    <property type="match status" value="1"/>
</dbReference>
<comment type="caution">
    <text evidence="4">The sequence shown here is derived from an EMBL/GenBank/DDBJ whole genome shotgun (WGS) entry which is preliminary data.</text>
</comment>
<dbReference type="RefSeq" id="WP_214621376.1">
    <property type="nucleotide sequence ID" value="NZ_JAHGAW010000001.1"/>
</dbReference>
<dbReference type="Gene3D" id="2.60.40.380">
    <property type="entry name" value="Purple acid phosphatase-like, N-terminal"/>
    <property type="match status" value="1"/>
</dbReference>
<evidence type="ECO:0000256" key="1">
    <source>
        <dbReference type="SAM" id="SignalP"/>
    </source>
</evidence>
<dbReference type="Pfam" id="PF09423">
    <property type="entry name" value="PhoD"/>
    <property type="match status" value="1"/>
</dbReference>
<evidence type="ECO:0000313" key="4">
    <source>
        <dbReference type="EMBL" id="MBT2185639.1"/>
    </source>
</evidence>
<feature type="chain" id="PRO_5040792845" evidence="1">
    <location>
        <begin position="21"/>
        <end position="516"/>
    </location>
</feature>
<evidence type="ECO:0000259" key="3">
    <source>
        <dbReference type="Pfam" id="PF16655"/>
    </source>
</evidence>
<feature type="domain" description="Phospholipase D N-terminal" evidence="3">
    <location>
        <begin position="38"/>
        <end position="134"/>
    </location>
</feature>
<dbReference type="InterPro" id="IPR038607">
    <property type="entry name" value="PhoD-like_sf"/>
</dbReference>
<dbReference type="InterPro" id="IPR032093">
    <property type="entry name" value="PhoD_N"/>
</dbReference>
<accession>A0A9X1AIY1</accession>
<feature type="domain" description="PhoD-like phosphatase metallophosphatase" evidence="2">
    <location>
        <begin position="147"/>
        <end position="485"/>
    </location>
</feature>
<gene>
    <name evidence="4" type="ORF">KK488_01615</name>
</gene>
<keyword evidence="5" id="KW-1185">Reference proteome</keyword>
<name>A0A9X1AIY1_9SPHN</name>
<protein>
    <submittedName>
        <fullName evidence="4">Alkaline phosphatase D family protein</fullName>
    </submittedName>
</protein>
<dbReference type="InterPro" id="IPR029052">
    <property type="entry name" value="Metallo-depent_PP-like"/>
</dbReference>
<keyword evidence="1" id="KW-0732">Signal</keyword>
<dbReference type="EMBL" id="JAHGAW010000001">
    <property type="protein sequence ID" value="MBT2185639.1"/>
    <property type="molecule type" value="Genomic_DNA"/>
</dbReference>
<dbReference type="AlphaFoldDB" id="A0A9X1AIY1"/>
<dbReference type="Gene3D" id="3.60.21.70">
    <property type="entry name" value="PhoD-like phosphatase"/>
    <property type="match status" value="1"/>
</dbReference>
<proteinExistence type="predicted"/>
<dbReference type="Proteomes" id="UP001138757">
    <property type="component" value="Unassembled WGS sequence"/>
</dbReference>
<reference evidence="4" key="1">
    <citation type="submission" date="2021-05" db="EMBL/GenBank/DDBJ databases">
        <title>Genome of Sphingobium sp. strain.</title>
        <authorList>
            <person name="Fan R."/>
        </authorList>
    </citation>
    <scope>NUCLEOTIDE SEQUENCE</scope>
    <source>
        <strain evidence="4">H33</strain>
    </source>
</reference>
<dbReference type="InterPro" id="IPR052900">
    <property type="entry name" value="Phospholipid_Metab_Enz"/>
</dbReference>
<dbReference type="PANTHER" id="PTHR43606:SF2">
    <property type="entry name" value="ALKALINE PHOSPHATASE FAMILY PROTEIN (AFU_ORTHOLOGUE AFUA_5G03860)"/>
    <property type="match status" value="1"/>
</dbReference>
<organism evidence="4 5">
    <name type="scientific">Sphingobium nicotianae</name>
    <dbReference type="NCBI Taxonomy" id="2782607"/>
    <lineage>
        <taxon>Bacteria</taxon>
        <taxon>Pseudomonadati</taxon>
        <taxon>Pseudomonadota</taxon>
        <taxon>Alphaproteobacteria</taxon>
        <taxon>Sphingomonadales</taxon>
        <taxon>Sphingomonadaceae</taxon>
        <taxon>Sphingobium</taxon>
    </lineage>
</organism>
<dbReference type="PROSITE" id="PS51318">
    <property type="entry name" value="TAT"/>
    <property type="match status" value="1"/>
</dbReference>